<dbReference type="GO" id="GO:0045036">
    <property type="term" value="P:protein targeting to chloroplast"/>
    <property type="evidence" value="ECO:0007669"/>
    <property type="project" value="TreeGrafter"/>
</dbReference>
<feature type="compositionally biased region" description="Basic and acidic residues" evidence="5">
    <location>
        <begin position="240"/>
        <end position="251"/>
    </location>
</feature>
<dbReference type="Gene3D" id="3.40.630.30">
    <property type="match status" value="1"/>
</dbReference>
<dbReference type="Pfam" id="PF13302">
    <property type="entry name" value="Acetyltransf_3"/>
    <property type="match status" value="1"/>
</dbReference>
<evidence type="ECO:0000313" key="8">
    <source>
        <dbReference type="Proteomes" id="UP000604825"/>
    </source>
</evidence>
<dbReference type="GO" id="GO:0009941">
    <property type="term" value="C:chloroplast envelope"/>
    <property type="evidence" value="ECO:0007669"/>
    <property type="project" value="TreeGrafter"/>
</dbReference>
<dbReference type="GO" id="GO:0042721">
    <property type="term" value="C:TIM22 mitochondrial import inner membrane insertion complex"/>
    <property type="evidence" value="ECO:0007669"/>
    <property type="project" value="InterPro"/>
</dbReference>
<evidence type="ECO:0000256" key="3">
    <source>
        <dbReference type="ARBA" id="ARBA00022989"/>
    </source>
</evidence>
<dbReference type="OrthoDB" id="1913277at2759"/>
<sequence length="441" mass="46633">MLSYTCLLAVDGFARSSIMPMSFMTSISPRFEAGTRDSGWAAIRRLLVGMNAFGCSGSGTASSGDGTFRRIFAIAEIEIMIAEHKSRGKGIGQEAILLMMAFAVEKYGIHTFRAKISESNTASLKLFRKLGFKDASYSAVFKEGVSYDYYISQKKTADMFGLALGLVVVKQPNQAQLMRDDIPDPRVRIGPPHYHSQVPTWVQTLGPGRRTRPAGRTKRDKITRQQGGSREPSQGSATQETEKMAARRDTELDGEELGAEGSNPVGGGATPPPLAATPVVCVLRSAGDFAGGAFIGSVFGYGQGLLSKKGFKGSFSNAGSSAKTFAVLSGVQSLVVCLLRRLRGKDDIVNAGIAGCCTGVALSFPGAPQALLQSCATFAAFSCIMEGLNKQQAAMARTLGETAVTVVHEKGGVLPPFTLPPILDASDALASCCLALVKPKH</sequence>
<reference evidence="7" key="1">
    <citation type="submission" date="2020-10" db="EMBL/GenBank/DDBJ databases">
        <authorList>
            <person name="Han B."/>
            <person name="Lu T."/>
            <person name="Zhao Q."/>
            <person name="Huang X."/>
            <person name="Zhao Y."/>
        </authorList>
    </citation>
    <scope>NUCLEOTIDE SEQUENCE</scope>
</reference>
<dbReference type="GO" id="GO:0045039">
    <property type="term" value="P:protein insertion into mitochondrial inner membrane"/>
    <property type="evidence" value="ECO:0007669"/>
    <property type="project" value="InterPro"/>
</dbReference>
<dbReference type="InterPro" id="IPR016181">
    <property type="entry name" value="Acyl_CoA_acyltransferase"/>
</dbReference>
<evidence type="ECO:0000259" key="6">
    <source>
        <dbReference type="Pfam" id="PF13302"/>
    </source>
</evidence>
<comment type="caution">
    <text evidence="7">The sequence shown here is derived from an EMBL/GenBank/DDBJ whole genome shotgun (WGS) entry which is preliminary data.</text>
</comment>
<keyword evidence="4" id="KW-0472">Membrane</keyword>
<feature type="compositionally biased region" description="Basic residues" evidence="5">
    <location>
        <begin position="209"/>
        <end position="221"/>
    </location>
</feature>
<protein>
    <recommendedName>
        <fullName evidence="6">N-acetyltransferase domain-containing protein</fullName>
    </recommendedName>
</protein>
<evidence type="ECO:0000256" key="5">
    <source>
        <dbReference type="SAM" id="MobiDB-lite"/>
    </source>
</evidence>
<dbReference type="Pfam" id="PF02466">
    <property type="entry name" value="Tim17"/>
    <property type="match status" value="1"/>
</dbReference>
<keyword evidence="8" id="KW-1185">Reference proteome</keyword>
<feature type="domain" description="N-acetyltransferase" evidence="6">
    <location>
        <begin position="63"/>
        <end position="133"/>
    </location>
</feature>
<keyword evidence="3" id="KW-1133">Transmembrane helix</keyword>
<gene>
    <name evidence="7" type="ORF">NCGR_LOCUS66936</name>
</gene>
<feature type="compositionally biased region" description="Polar residues" evidence="5">
    <location>
        <begin position="224"/>
        <end position="239"/>
    </location>
</feature>
<evidence type="ECO:0000256" key="4">
    <source>
        <dbReference type="ARBA" id="ARBA00023136"/>
    </source>
</evidence>
<dbReference type="EMBL" id="CAJGYO010000612">
    <property type="protein sequence ID" value="CAD6342838.1"/>
    <property type="molecule type" value="Genomic_DNA"/>
</dbReference>
<evidence type="ECO:0000313" key="7">
    <source>
        <dbReference type="EMBL" id="CAD6342838.1"/>
    </source>
</evidence>
<dbReference type="InterPro" id="IPR039175">
    <property type="entry name" value="TIM22"/>
</dbReference>
<organism evidence="7 8">
    <name type="scientific">Miscanthus lutarioriparius</name>
    <dbReference type="NCBI Taxonomy" id="422564"/>
    <lineage>
        <taxon>Eukaryota</taxon>
        <taxon>Viridiplantae</taxon>
        <taxon>Streptophyta</taxon>
        <taxon>Embryophyta</taxon>
        <taxon>Tracheophyta</taxon>
        <taxon>Spermatophyta</taxon>
        <taxon>Magnoliopsida</taxon>
        <taxon>Liliopsida</taxon>
        <taxon>Poales</taxon>
        <taxon>Poaceae</taxon>
        <taxon>PACMAD clade</taxon>
        <taxon>Panicoideae</taxon>
        <taxon>Andropogonodae</taxon>
        <taxon>Andropogoneae</taxon>
        <taxon>Saccharinae</taxon>
        <taxon>Miscanthus</taxon>
    </lineage>
</organism>
<feature type="region of interest" description="Disordered" evidence="5">
    <location>
        <begin position="188"/>
        <end position="271"/>
    </location>
</feature>
<evidence type="ECO:0000256" key="2">
    <source>
        <dbReference type="ARBA" id="ARBA00022692"/>
    </source>
</evidence>
<dbReference type="Proteomes" id="UP000604825">
    <property type="component" value="Unassembled WGS sequence"/>
</dbReference>
<evidence type="ECO:0000256" key="1">
    <source>
        <dbReference type="ARBA" id="ARBA00004141"/>
    </source>
</evidence>
<dbReference type="GO" id="GO:0016747">
    <property type="term" value="F:acyltransferase activity, transferring groups other than amino-acyl groups"/>
    <property type="evidence" value="ECO:0007669"/>
    <property type="project" value="InterPro"/>
</dbReference>
<dbReference type="AlphaFoldDB" id="A0A811SPU7"/>
<dbReference type="PANTHER" id="PTHR14110:SF1">
    <property type="entry name" value="CHLOROPLASTIC IMPORT INNER MEMBRANE TRANSLOCASE SUBUNIT TIM22-2-RELATED"/>
    <property type="match status" value="1"/>
</dbReference>
<keyword evidence="2" id="KW-0812">Transmembrane</keyword>
<dbReference type="InterPro" id="IPR000182">
    <property type="entry name" value="GNAT_dom"/>
</dbReference>
<name>A0A811SPU7_9POAL</name>
<dbReference type="GO" id="GO:0008320">
    <property type="term" value="F:protein transmembrane transporter activity"/>
    <property type="evidence" value="ECO:0007669"/>
    <property type="project" value="TreeGrafter"/>
</dbReference>
<dbReference type="SUPFAM" id="SSF55729">
    <property type="entry name" value="Acyl-CoA N-acyltransferases (Nat)"/>
    <property type="match status" value="1"/>
</dbReference>
<dbReference type="PANTHER" id="PTHR14110">
    <property type="entry name" value="MITOCHONDRIAL IMPORT INNER MEMBRANE TRANSLOCASE SUBUNIT TIM22"/>
    <property type="match status" value="1"/>
</dbReference>
<comment type="subcellular location">
    <subcellularLocation>
        <location evidence="1">Membrane</location>
        <topology evidence="1">Multi-pass membrane protein</topology>
    </subcellularLocation>
</comment>
<proteinExistence type="predicted"/>
<accession>A0A811SPU7</accession>